<feature type="transmembrane region" description="Helical" evidence="6">
    <location>
        <begin position="32"/>
        <end position="50"/>
    </location>
</feature>
<dbReference type="AlphaFoldDB" id="A0A840IGL6"/>
<dbReference type="GO" id="GO:0005248">
    <property type="term" value="F:voltage-gated sodium channel activity"/>
    <property type="evidence" value="ECO:0007669"/>
    <property type="project" value="TreeGrafter"/>
</dbReference>
<evidence type="ECO:0000313" key="9">
    <source>
        <dbReference type="Proteomes" id="UP000585272"/>
    </source>
</evidence>
<keyword evidence="3 6" id="KW-1133">Transmembrane helix</keyword>
<keyword evidence="8" id="KW-0407">Ion channel</keyword>
<evidence type="ECO:0000256" key="3">
    <source>
        <dbReference type="ARBA" id="ARBA00022989"/>
    </source>
</evidence>
<dbReference type="Proteomes" id="UP000585272">
    <property type="component" value="Unassembled WGS sequence"/>
</dbReference>
<dbReference type="InterPro" id="IPR027359">
    <property type="entry name" value="Volt_channel_dom_sf"/>
</dbReference>
<evidence type="ECO:0000259" key="7">
    <source>
        <dbReference type="Pfam" id="PF00520"/>
    </source>
</evidence>
<dbReference type="Gene3D" id="1.10.287.70">
    <property type="match status" value="1"/>
</dbReference>
<dbReference type="PANTHER" id="PTHR10037:SF62">
    <property type="entry name" value="SODIUM CHANNEL PROTEIN 60E"/>
    <property type="match status" value="1"/>
</dbReference>
<dbReference type="InterPro" id="IPR043203">
    <property type="entry name" value="VGCC_Ca_Na"/>
</dbReference>
<dbReference type="SUPFAM" id="SSF81324">
    <property type="entry name" value="Voltage-gated potassium channels"/>
    <property type="match status" value="1"/>
</dbReference>
<protein>
    <submittedName>
        <fullName evidence="8">Voltage-gated sodium channel</fullName>
    </submittedName>
</protein>
<dbReference type="EMBL" id="JACHNU010000003">
    <property type="protein sequence ID" value="MBB4663090.1"/>
    <property type="molecule type" value="Genomic_DNA"/>
</dbReference>
<proteinExistence type="predicted"/>
<feature type="coiled-coil region" evidence="5">
    <location>
        <begin position="240"/>
        <end position="305"/>
    </location>
</feature>
<feature type="transmembrane region" description="Helical" evidence="6">
    <location>
        <begin position="70"/>
        <end position="89"/>
    </location>
</feature>
<dbReference type="InterPro" id="IPR005821">
    <property type="entry name" value="Ion_trans_dom"/>
</dbReference>
<keyword evidence="8" id="KW-0406">Ion transport</keyword>
<evidence type="ECO:0000256" key="6">
    <source>
        <dbReference type="SAM" id="Phobius"/>
    </source>
</evidence>
<name>A0A840IGL6_9ACTN</name>
<evidence type="ECO:0000256" key="5">
    <source>
        <dbReference type="SAM" id="Coils"/>
    </source>
</evidence>
<dbReference type="GO" id="GO:0001518">
    <property type="term" value="C:voltage-gated sodium channel complex"/>
    <property type="evidence" value="ECO:0007669"/>
    <property type="project" value="TreeGrafter"/>
</dbReference>
<evidence type="ECO:0000256" key="2">
    <source>
        <dbReference type="ARBA" id="ARBA00022692"/>
    </source>
</evidence>
<accession>A0A840IGL6</accession>
<sequence>MSTHLPGTDEIEEHGSRHAVVRLCARVADSTAFNLAVFGVILFNAVVLGLETYSTLYDEHRTLLRALDRACLAIFVVELAIRFVAVGASPRRFFRSGWNTFDVIVVGAVFVPGLSGNATILRLLRLARIARIVRLLPDLRVLTLAIGRSLPAAASLVVMGVLVLFVYGMVGWSMFGAEHPDDYGDIGSAMLTLFVTLTLENFPDQLEIGATVSPWGTIYFVSFALVASFLLFNILIGIVINSMEEARQIEQLRLQTAEREAAIKRGDDPDAEAPEPAEDEVVRRIADLREALDDLETRLRAEKVA</sequence>
<keyword evidence="9" id="KW-1185">Reference proteome</keyword>
<reference evidence="8 9" key="1">
    <citation type="submission" date="2020-08" db="EMBL/GenBank/DDBJ databases">
        <title>Genomic Encyclopedia of Archaeal and Bacterial Type Strains, Phase II (KMG-II): from individual species to whole genera.</title>
        <authorList>
            <person name="Goeker M."/>
        </authorList>
    </citation>
    <scope>NUCLEOTIDE SEQUENCE [LARGE SCALE GENOMIC DNA]</scope>
    <source>
        <strain evidence="8 9">DSM 23288</strain>
    </source>
</reference>
<dbReference type="PANTHER" id="PTHR10037">
    <property type="entry name" value="VOLTAGE-GATED CATION CHANNEL CALCIUM AND SODIUM"/>
    <property type="match status" value="1"/>
</dbReference>
<feature type="transmembrane region" description="Helical" evidence="6">
    <location>
        <begin position="218"/>
        <end position="240"/>
    </location>
</feature>
<keyword evidence="8" id="KW-0813">Transport</keyword>
<dbReference type="RefSeq" id="WP_221243051.1">
    <property type="nucleotide sequence ID" value="NZ_JACHNU010000003.1"/>
</dbReference>
<comment type="caution">
    <text evidence="8">The sequence shown here is derived from an EMBL/GenBank/DDBJ whole genome shotgun (WGS) entry which is preliminary data.</text>
</comment>
<evidence type="ECO:0000313" key="8">
    <source>
        <dbReference type="EMBL" id="MBB4663090.1"/>
    </source>
</evidence>
<dbReference type="Pfam" id="PF00520">
    <property type="entry name" value="Ion_trans"/>
    <property type="match status" value="1"/>
</dbReference>
<keyword evidence="2 6" id="KW-0812">Transmembrane</keyword>
<keyword evidence="5" id="KW-0175">Coiled coil</keyword>
<feature type="domain" description="Ion transport" evidence="7">
    <location>
        <begin position="31"/>
        <end position="248"/>
    </location>
</feature>
<gene>
    <name evidence="8" type="ORF">BDZ31_002679</name>
</gene>
<keyword evidence="4 6" id="KW-0472">Membrane</keyword>
<evidence type="ECO:0000256" key="1">
    <source>
        <dbReference type="ARBA" id="ARBA00004141"/>
    </source>
</evidence>
<comment type="subcellular location">
    <subcellularLocation>
        <location evidence="1">Membrane</location>
        <topology evidence="1">Multi-pass membrane protein</topology>
    </subcellularLocation>
</comment>
<dbReference type="Gene3D" id="1.20.120.350">
    <property type="entry name" value="Voltage-gated potassium channels. Chain C"/>
    <property type="match status" value="1"/>
</dbReference>
<feature type="transmembrane region" description="Helical" evidence="6">
    <location>
        <begin position="145"/>
        <end position="170"/>
    </location>
</feature>
<feature type="transmembrane region" description="Helical" evidence="6">
    <location>
        <begin position="101"/>
        <end position="124"/>
    </location>
</feature>
<evidence type="ECO:0000256" key="4">
    <source>
        <dbReference type="ARBA" id="ARBA00023136"/>
    </source>
</evidence>
<organism evidence="8 9">
    <name type="scientific">Conexibacter arvalis</name>
    <dbReference type="NCBI Taxonomy" id="912552"/>
    <lineage>
        <taxon>Bacteria</taxon>
        <taxon>Bacillati</taxon>
        <taxon>Actinomycetota</taxon>
        <taxon>Thermoleophilia</taxon>
        <taxon>Solirubrobacterales</taxon>
        <taxon>Conexibacteraceae</taxon>
        <taxon>Conexibacter</taxon>
    </lineage>
</organism>